<organism evidence="2 3">
    <name type="scientific">Heyndrickxia oleronia</name>
    <dbReference type="NCBI Taxonomy" id="38875"/>
    <lineage>
        <taxon>Bacteria</taxon>
        <taxon>Bacillati</taxon>
        <taxon>Bacillota</taxon>
        <taxon>Bacilli</taxon>
        <taxon>Bacillales</taxon>
        <taxon>Bacillaceae</taxon>
        <taxon>Heyndrickxia</taxon>
    </lineage>
</organism>
<name>A0AAW6SY39_9BACI</name>
<feature type="transmembrane region" description="Helical" evidence="1">
    <location>
        <begin position="7"/>
        <end position="24"/>
    </location>
</feature>
<evidence type="ECO:0000313" key="2">
    <source>
        <dbReference type="EMBL" id="MDH5161656.1"/>
    </source>
</evidence>
<dbReference type="AlphaFoldDB" id="A0AAW6SY39"/>
<keyword evidence="1" id="KW-0812">Transmembrane</keyword>
<protein>
    <recommendedName>
        <fullName evidence="4">DUF3899 domain-containing protein</fullName>
    </recommendedName>
</protein>
<accession>A0AAW6SY39</accession>
<dbReference type="EMBL" id="JAROYP010000006">
    <property type="protein sequence ID" value="MDH5161656.1"/>
    <property type="molecule type" value="Genomic_DNA"/>
</dbReference>
<reference evidence="2" key="1">
    <citation type="submission" date="2023-03" db="EMBL/GenBank/DDBJ databases">
        <title>Bacterial isolates from washroom surfaces on a university campus.</title>
        <authorList>
            <person name="Holman D.B."/>
            <person name="Gzyl K.E."/>
            <person name="Taheri A.E."/>
        </authorList>
    </citation>
    <scope>NUCLEOTIDE SEQUENCE</scope>
    <source>
        <strain evidence="2">RD03</strain>
    </source>
</reference>
<sequence>MKKLLKIFATLIILFILSFGTAYFTNTKIIDITFFVGVIVTVVIWFFSSKGGITSHSLDMQVQSTTGYKIEQQRYKFSPTITFLTSLIYTIISLIVLLIYYRDYLL</sequence>
<evidence type="ECO:0000313" key="3">
    <source>
        <dbReference type="Proteomes" id="UP001159179"/>
    </source>
</evidence>
<gene>
    <name evidence="2" type="ORF">P5X88_11955</name>
</gene>
<keyword evidence="1" id="KW-1133">Transmembrane helix</keyword>
<feature type="transmembrane region" description="Helical" evidence="1">
    <location>
        <begin position="81"/>
        <end position="101"/>
    </location>
</feature>
<dbReference type="RefSeq" id="WP_280616803.1">
    <property type="nucleotide sequence ID" value="NZ_JAROYP010000006.1"/>
</dbReference>
<keyword evidence="1" id="KW-0472">Membrane</keyword>
<feature type="transmembrane region" description="Helical" evidence="1">
    <location>
        <begin position="30"/>
        <end position="48"/>
    </location>
</feature>
<evidence type="ECO:0000256" key="1">
    <source>
        <dbReference type="SAM" id="Phobius"/>
    </source>
</evidence>
<comment type="caution">
    <text evidence="2">The sequence shown here is derived from an EMBL/GenBank/DDBJ whole genome shotgun (WGS) entry which is preliminary data.</text>
</comment>
<proteinExistence type="predicted"/>
<evidence type="ECO:0008006" key="4">
    <source>
        <dbReference type="Google" id="ProtNLM"/>
    </source>
</evidence>
<dbReference type="Proteomes" id="UP001159179">
    <property type="component" value="Unassembled WGS sequence"/>
</dbReference>